<dbReference type="EMBL" id="ML179049">
    <property type="protein sequence ID" value="THV05460.1"/>
    <property type="molecule type" value="Genomic_DNA"/>
</dbReference>
<feature type="compositionally biased region" description="Basic and acidic residues" evidence="1">
    <location>
        <begin position="109"/>
        <end position="122"/>
    </location>
</feature>
<evidence type="ECO:0000313" key="2">
    <source>
        <dbReference type="EMBL" id="THV05460.1"/>
    </source>
</evidence>
<evidence type="ECO:0000313" key="3">
    <source>
        <dbReference type="Proteomes" id="UP000297245"/>
    </source>
</evidence>
<proteinExistence type="predicted"/>
<dbReference type="AlphaFoldDB" id="A0A4S8MQW1"/>
<name>A0A4S8MQW1_DENBC</name>
<accession>A0A4S8MQW1</accession>
<dbReference type="OrthoDB" id="10682796at2759"/>
<dbReference type="Proteomes" id="UP000297245">
    <property type="component" value="Unassembled WGS sequence"/>
</dbReference>
<feature type="compositionally biased region" description="Low complexity" evidence="1">
    <location>
        <begin position="202"/>
        <end position="235"/>
    </location>
</feature>
<feature type="region of interest" description="Disordered" evidence="1">
    <location>
        <begin position="191"/>
        <end position="274"/>
    </location>
</feature>
<keyword evidence="3" id="KW-1185">Reference proteome</keyword>
<organism evidence="2 3">
    <name type="scientific">Dendrothele bispora (strain CBS 962.96)</name>
    <dbReference type="NCBI Taxonomy" id="1314807"/>
    <lineage>
        <taxon>Eukaryota</taxon>
        <taxon>Fungi</taxon>
        <taxon>Dikarya</taxon>
        <taxon>Basidiomycota</taxon>
        <taxon>Agaricomycotina</taxon>
        <taxon>Agaricomycetes</taxon>
        <taxon>Agaricomycetidae</taxon>
        <taxon>Agaricales</taxon>
        <taxon>Agaricales incertae sedis</taxon>
        <taxon>Dendrothele</taxon>
    </lineage>
</organism>
<feature type="compositionally biased region" description="Polar residues" evidence="1">
    <location>
        <begin position="191"/>
        <end position="201"/>
    </location>
</feature>
<feature type="region of interest" description="Disordered" evidence="1">
    <location>
        <begin position="136"/>
        <end position="174"/>
    </location>
</feature>
<feature type="compositionally biased region" description="Acidic residues" evidence="1">
    <location>
        <begin position="136"/>
        <end position="157"/>
    </location>
</feature>
<feature type="compositionally biased region" description="Basic residues" evidence="1">
    <location>
        <begin position="249"/>
        <end position="267"/>
    </location>
</feature>
<sequence length="411" mass="45657">MFRGLSSHYTFAALPAGDAFQLRHNLSHLLTRYPNDPHSGKSLQIHDRTCEPRVAERDRARTGLGHTEASGLDALSSSHNEVLMPHADHQLCIPIATASGADAGPSHSETTERHKERSVHDNDEVVMVDVIDLMDTSEEEPLFGEDFNESDSEEEEDSNKSESLLSGDPEESTHSFASFLPFQQIQNASLKASAHTLQSDQSSSSSSKIATSPPSSKISTSPPSSPTSSINHPSSPNVPFSFIMTSKKSSPKKRSAKKTHPTHKYHTLKPTSGIHRVSLKKSRLTRTYPANAPVFEDPQPPPKYLNPDLPIDKVTVVHWKNILTSAAYLLEKGDHDIHDARNLSAVLETIHRLKNDVSLEQVKELASAIKMFKHKTDYDEMYDVSIRKRTRDILDVWGRKFLGRGLRPNKG</sequence>
<evidence type="ECO:0000256" key="1">
    <source>
        <dbReference type="SAM" id="MobiDB-lite"/>
    </source>
</evidence>
<protein>
    <submittedName>
        <fullName evidence="2">Uncharacterized protein</fullName>
    </submittedName>
</protein>
<gene>
    <name evidence="2" type="ORF">K435DRAFT_773870</name>
</gene>
<feature type="region of interest" description="Disordered" evidence="1">
    <location>
        <begin position="98"/>
        <end position="122"/>
    </location>
</feature>
<reference evidence="2 3" key="1">
    <citation type="journal article" date="2019" name="Nat. Ecol. Evol.">
        <title>Megaphylogeny resolves global patterns of mushroom evolution.</title>
        <authorList>
            <person name="Varga T."/>
            <person name="Krizsan K."/>
            <person name="Foldi C."/>
            <person name="Dima B."/>
            <person name="Sanchez-Garcia M."/>
            <person name="Sanchez-Ramirez S."/>
            <person name="Szollosi G.J."/>
            <person name="Szarkandi J.G."/>
            <person name="Papp V."/>
            <person name="Albert L."/>
            <person name="Andreopoulos W."/>
            <person name="Angelini C."/>
            <person name="Antonin V."/>
            <person name="Barry K.W."/>
            <person name="Bougher N.L."/>
            <person name="Buchanan P."/>
            <person name="Buyck B."/>
            <person name="Bense V."/>
            <person name="Catcheside P."/>
            <person name="Chovatia M."/>
            <person name="Cooper J."/>
            <person name="Damon W."/>
            <person name="Desjardin D."/>
            <person name="Finy P."/>
            <person name="Geml J."/>
            <person name="Haridas S."/>
            <person name="Hughes K."/>
            <person name="Justo A."/>
            <person name="Karasinski D."/>
            <person name="Kautmanova I."/>
            <person name="Kiss B."/>
            <person name="Kocsube S."/>
            <person name="Kotiranta H."/>
            <person name="LaButti K.M."/>
            <person name="Lechner B.E."/>
            <person name="Liimatainen K."/>
            <person name="Lipzen A."/>
            <person name="Lukacs Z."/>
            <person name="Mihaltcheva S."/>
            <person name="Morgado L.N."/>
            <person name="Niskanen T."/>
            <person name="Noordeloos M.E."/>
            <person name="Ohm R.A."/>
            <person name="Ortiz-Santana B."/>
            <person name="Ovrebo C."/>
            <person name="Racz N."/>
            <person name="Riley R."/>
            <person name="Savchenko A."/>
            <person name="Shiryaev A."/>
            <person name="Soop K."/>
            <person name="Spirin V."/>
            <person name="Szebenyi C."/>
            <person name="Tomsovsky M."/>
            <person name="Tulloss R.E."/>
            <person name="Uehling J."/>
            <person name="Grigoriev I.V."/>
            <person name="Vagvolgyi C."/>
            <person name="Papp T."/>
            <person name="Martin F.M."/>
            <person name="Miettinen O."/>
            <person name="Hibbett D.S."/>
            <person name="Nagy L.G."/>
        </authorList>
    </citation>
    <scope>NUCLEOTIDE SEQUENCE [LARGE SCALE GENOMIC DNA]</scope>
    <source>
        <strain evidence="2 3">CBS 962.96</strain>
    </source>
</reference>